<name>A0A3L7A4K8_9HYPH</name>
<dbReference type="Pfam" id="PF00072">
    <property type="entry name" value="Response_reg"/>
    <property type="match status" value="1"/>
</dbReference>
<dbReference type="GO" id="GO:0000160">
    <property type="term" value="P:phosphorelay signal transduction system"/>
    <property type="evidence" value="ECO:0007669"/>
    <property type="project" value="InterPro"/>
</dbReference>
<sequence length="127" mass="14154">MTGEAKCWIVHVVDDDMAVCSSLKFALEIEGFCVRTYASSRELLDAEISCRGCMIVDYNLPGLNGLDLLNELDRRDVKLPSFLITSNPAAHVRRRADHQGVAIIEKPLLGNQLSEAVRDSYCRSRPC</sequence>
<feature type="domain" description="Response regulatory" evidence="3">
    <location>
        <begin position="9"/>
        <end position="121"/>
    </location>
</feature>
<dbReference type="AlphaFoldDB" id="A0A3L7A4K8"/>
<dbReference type="Proteomes" id="UP000269692">
    <property type="component" value="Unassembled WGS sequence"/>
</dbReference>
<evidence type="ECO:0000313" key="5">
    <source>
        <dbReference type="Proteomes" id="UP000269692"/>
    </source>
</evidence>
<reference evidence="4 5" key="1">
    <citation type="submission" date="2018-10" db="EMBL/GenBank/DDBJ databases">
        <title>Xanthobacter tagetidis genome sequencing and assembly.</title>
        <authorList>
            <person name="Maclea K.S."/>
            <person name="Goen A.E."/>
            <person name="Fatima S.A."/>
        </authorList>
    </citation>
    <scope>NUCLEOTIDE SEQUENCE [LARGE SCALE GENOMIC DNA]</scope>
    <source>
        <strain evidence="4 5">ATCC 700314</strain>
    </source>
</reference>
<proteinExistence type="predicted"/>
<evidence type="ECO:0000256" key="1">
    <source>
        <dbReference type="ARBA" id="ARBA00022553"/>
    </source>
</evidence>
<protein>
    <submittedName>
        <fullName evidence="4">Response regulator</fullName>
    </submittedName>
</protein>
<dbReference type="InterPro" id="IPR001789">
    <property type="entry name" value="Sig_transdc_resp-reg_receiver"/>
</dbReference>
<evidence type="ECO:0000256" key="2">
    <source>
        <dbReference type="PROSITE-ProRule" id="PRU00169"/>
    </source>
</evidence>
<dbReference type="OrthoDB" id="9782655at2"/>
<organism evidence="4 5">
    <name type="scientific">Xanthobacter tagetidis</name>
    <dbReference type="NCBI Taxonomy" id="60216"/>
    <lineage>
        <taxon>Bacteria</taxon>
        <taxon>Pseudomonadati</taxon>
        <taxon>Pseudomonadota</taxon>
        <taxon>Alphaproteobacteria</taxon>
        <taxon>Hyphomicrobiales</taxon>
        <taxon>Xanthobacteraceae</taxon>
        <taxon>Xanthobacter</taxon>
    </lineage>
</organism>
<gene>
    <name evidence="4" type="ORF">D9R14_17905</name>
</gene>
<dbReference type="RefSeq" id="WP_121624713.1">
    <property type="nucleotide sequence ID" value="NZ_JACIIW010000005.1"/>
</dbReference>
<evidence type="ECO:0000313" key="4">
    <source>
        <dbReference type="EMBL" id="RLP74878.1"/>
    </source>
</evidence>
<comment type="caution">
    <text evidence="4">The sequence shown here is derived from an EMBL/GenBank/DDBJ whole genome shotgun (WGS) entry which is preliminary data.</text>
</comment>
<evidence type="ECO:0000259" key="3">
    <source>
        <dbReference type="PROSITE" id="PS50110"/>
    </source>
</evidence>
<dbReference type="Gene3D" id="3.40.50.2300">
    <property type="match status" value="1"/>
</dbReference>
<dbReference type="SUPFAM" id="SSF52172">
    <property type="entry name" value="CheY-like"/>
    <property type="match status" value="1"/>
</dbReference>
<dbReference type="InterPro" id="IPR011006">
    <property type="entry name" value="CheY-like_superfamily"/>
</dbReference>
<keyword evidence="5" id="KW-1185">Reference proteome</keyword>
<dbReference type="InterPro" id="IPR050595">
    <property type="entry name" value="Bact_response_regulator"/>
</dbReference>
<dbReference type="SMART" id="SM00448">
    <property type="entry name" value="REC"/>
    <property type="match status" value="1"/>
</dbReference>
<accession>A0A3L7A4K8</accession>
<feature type="modified residue" description="4-aspartylphosphate" evidence="2">
    <location>
        <position position="57"/>
    </location>
</feature>
<dbReference type="PANTHER" id="PTHR44591">
    <property type="entry name" value="STRESS RESPONSE REGULATOR PROTEIN 1"/>
    <property type="match status" value="1"/>
</dbReference>
<dbReference type="PROSITE" id="PS50110">
    <property type="entry name" value="RESPONSE_REGULATORY"/>
    <property type="match status" value="1"/>
</dbReference>
<keyword evidence="1 2" id="KW-0597">Phosphoprotein</keyword>
<dbReference type="PANTHER" id="PTHR44591:SF25">
    <property type="entry name" value="CHEMOTAXIS TWO-COMPONENT RESPONSE REGULATOR"/>
    <property type="match status" value="1"/>
</dbReference>
<dbReference type="EMBL" id="RCTF01000017">
    <property type="protein sequence ID" value="RLP74878.1"/>
    <property type="molecule type" value="Genomic_DNA"/>
</dbReference>